<name>X0SPU7_9ZZZZ</name>
<gene>
    <name evidence="1" type="ORF">S01H1_11910</name>
</gene>
<dbReference type="EMBL" id="BARS01006089">
    <property type="protein sequence ID" value="GAF83084.1"/>
    <property type="molecule type" value="Genomic_DNA"/>
</dbReference>
<protein>
    <submittedName>
        <fullName evidence="1">Uncharacterized protein</fullName>
    </submittedName>
</protein>
<accession>X0SPU7</accession>
<organism evidence="1">
    <name type="scientific">marine sediment metagenome</name>
    <dbReference type="NCBI Taxonomy" id="412755"/>
    <lineage>
        <taxon>unclassified sequences</taxon>
        <taxon>metagenomes</taxon>
        <taxon>ecological metagenomes</taxon>
    </lineage>
</organism>
<sequence>MVKEKIKIKIDEVELEGKRKEFKSGREGYGCYGIIKIDGYPYRLSLNLIAL</sequence>
<evidence type="ECO:0000313" key="1">
    <source>
        <dbReference type="EMBL" id="GAF83084.1"/>
    </source>
</evidence>
<dbReference type="AlphaFoldDB" id="X0SPU7"/>
<proteinExistence type="predicted"/>
<reference evidence="1" key="1">
    <citation type="journal article" date="2014" name="Front. Microbiol.">
        <title>High frequency of phylogenetically diverse reductive dehalogenase-homologous genes in deep subseafloor sedimentary metagenomes.</title>
        <authorList>
            <person name="Kawai M."/>
            <person name="Futagami T."/>
            <person name="Toyoda A."/>
            <person name="Takaki Y."/>
            <person name="Nishi S."/>
            <person name="Hori S."/>
            <person name="Arai W."/>
            <person name="Tsubouchi T."/>
            <person name="Morono Y."/>
            <person name="Uchiyama I."/>
            <person name="Ito T."/>
            <person name="Fujiyama A."/>
            <person name="Inagaki F."/>
            <person name="Takami H."/>
        </authorList>
    </citation>
    <scope>NUCLEOTIDE SEQUENCE</scope>
    <source>
        <strain evidence="1">Expedition CK06-06</strain>
    </source>
</reference>
<comment type="caution">
    <text evidence="1">The sequence shown here is derived from an EMBL/GenBank/DDBJ whole genome shotgun (WGS) entry which is preliminary data.</text>
</comment>